<proteinExistence type="predicted"/>
<evidence type="ECO:0000313" key="1">
    <source>
        <dbReference type="EMBL" id="KKR03209.1"/>
    </source>
</evidence>
<reference evidence="1 2" key="1">
    <citation type="journal article" date="2015" name="Nature">
        <title>rRNA introns, odd ribosomes, and small enigmatic genomes across a large radiation of phyla.</title>
        <authorList>
            <person name="Brown C.T."/>
            <person name="Hug L.A."/>
            <person name="Thomas B.C."/>
            <person name="Sharon I."/>
            <person name="Castelle C.J."/>
            <person name="Singh A."/>
            <person name="Wilkins M.J."/>
            <person name="Williams K.H."/>
            <person name="Banfield J.F."/>
        </authorList>
    </citation>
    <scope>NUCLEOTIDE SEQUENCE [LARGE SCALE GENOMIC DNA]</scope>
</reference>
<gene>
    <name evidence="1" type="ORF">UT30_C0035G0004</name>
</gene>
<protein>
    <submittedName>
        <fullName evidence="1">Uncharacterized protein</fullName>
    </submittedName>
</protein>
<organism evidence="1 2">
    <name type="scientific">Candidatus Uhrbacteria bacterium GW2011_GWF2_39_13</name>
    <dbReference type="NCBI Taxonomy" id="1618995"/>
    <lineage>
        <taxon>Bacteria</taxon>
        <taxon>Candidatus Uhriibacteriota</taxon>
    </lineage>
</organism>
<evidence type="ECO:0000313" key="2">
    <source>
        <dbReference type="Proteomes" id="UP000033935"/>
    </source>
</evidence>
<name>A0A0G0MGQ3_9BACT</name>
<dbReference type="AlphaFoldDB" id="A0A0G0MGQ3"/>
<accession>A0A0G0MGQ3</accession>
<sequence>MIEKKKCILNNALKCKNLKRLNKKTFLNAWKALAFLHPYLHPDEYENFDGGWPEQLKPLAREAFRMSEIGEFKDNQLYPASEALKGIKARLP</sequence>
<dbReference type="Proteomes" id="UP000033935">
    <property type="component" value="Unassembled WGS sequence"/>
</dbReference>
<comment type="caution">
    <text evidence="1">The sequence shown here is derived from an EMBL/GenBank/DDBJ whole genome shotgun (WGS) entry which is preliminary data.</text>
</comment>
<dbReference type="EMBL" id="LBWG01000035">
    <property type="protein sequence ID" value="KKR03209.1"/>
    <property type="molecule type" value="Genomic_DNA"/>
</dbReference>